<evidence type="ECO:0000313" key="6">
    <source>
        <dbReference type="Proteomes" id="UP000005713"/>
    </source>
</evidence>
<dbReference type="AlphaFoldDB" id="A3K719"/>
<dbReference type="NCBIfam" id="TIGR00104">
    <property type="entry name" value="tRNA_TsaA"/>
    <property type="match status" value="1"/>
</dbReference>
<dbReference type="InterPro" id="IPR036413">
    <property type="entry name" value="YaeB-like_sf"/>
</dbReference>
<evidence type="ECO:0000256" key="1">
    <source>
        <dbReference type="ARBA" id="ARBA00022691"/>
    </source>
</evidence>
<proteinExistence type="inferred from homology"/>
<feature type="compositionally biased region" description="Basic and acidic residues" evidence="3">
    <location>
        <begin position="1"/>
        <end position="16"/>
    </location>
</feature>
<dbReference type="InterPro" id="IPR023370">
    <property type="entry name" value="TrmO-like_N"/>
</dbReference>
<dbReference type="SUPFAM" id="SSF118196">
    <property type="entry name" value="YaeB-like"/>
    <property type="match status" value="1"/>
</dbReference>
<keyword evidence="6" id="KW-1185">Reference proteome</keyword>
<evidence type="ECO:0000313" key="5">
    <source>
        <dbReference type="EMBL" id="EBA07146.1"/>
    </source>
</evidence>
<dbReference type="RefSeq" id="WP_005861346.1">
    <property type="nucleotide sequence ID" value="NZ_AAYA01000011.1"/>
</dbReference>
<reference evidence="5 6" key="1">
    <citation type="submission" date="2006-06" db="EMBL/GenBank/DDBJ databases">
        <authorList>
            <person name="Moran M.A."/>
            <person name="Ferriera S."/>
            <person name="Johnson J."/>
            <person name="Kravitz S."/>
            <person name="Beeson K."/>
            <person name="Sutton G."/>
            <person name="Rogers Y.-H."/>
            <person name="Friedman R."/>
            <person name="Frazier M."/>
            <person name="Venter J.C."/>
        </authorList>
    </citation>
    <scope>NUCLEOTIDE SEQUENCE [LARGE SCALE GENOMIC DNA]</scope>
    <source>
        <strain evidence="5 6">E-37</strain>
    </source>
</reference>
<dbReference type="PANTHER" id="PTHR12818">
    <property type="entry name" value="TRNA (ADENINE(37)-N6)-METHYLTRANSFERASE"/>
    <property type="match status" value="1"/>
</dbReference>
<protein>
    <submittedName>
        <fullName evidence="5">Possible VirR protein</fullName>
    </submittedName>
</protein>
<keyword evidence="1" id="KW-0949">S-adenosyl-L-methionine</keyword>
<dbReference type="Proteomes" id="UP000005713">
    <property type="component" value="Unassembled WGS sequence"/>
</dbReference>
<evidence type="ECO:0000256" key="2">
    <source>
        <dbReference type="ARBA" id="ARBA00033753"/>
    </source>
</evidence>
<feature type="domain" description="TsaA-like" evidence="4">
    <location>
        <begin position="26"/>
        <end position="155"/>
    </location>
</feature>
<dbReference type="OrthoDB" id="9804309at2"/>
<dbReference type="InterPro" id="IPR040372">
    <property type="entry name" value="YaeB-like"/>
</dbReference>
<dbReference type="InterPro" id="IPR036414">
    <property type="entry name" value="YaeB_N_sf"/>
</dbReference>
<evidence type="ECO:0000256" key="3">
    <source>
        <dbReference type="SAM" id="MobiDB-lite"/>
    </source>
</evidence>
<name>A3K719_SAGS3</name>
<dbReference type="PANTHER" id="PTHR12818:SF0">
    <property type="entry name" value="TRNA (ADENINE(37)-N6)-METHYLTRANSFERASE"/>
    <property type="match status" value="1"/>
</dbReference>
<evidence type="ECO:0000259" key="4">
    <source>
        <dbReference type="PROSITE" id="PS51668"/>
    </source>
</evidence>
<sequence>MADHHGDAQRPGETRADLPPADDAGLRFIGVLRTPFTERSLCPHQGDMEEGPECFVDLRAPYLSALEGIEAQDHLQLIYWLHQARRDLLTQQRRGEDAARGTFTLRSPLRPNPLGVSSVRLLRREGARLVVRGLDCLDGTPLLDIKPIRCGKEPR</sequence>
<dbReference type="Pfam" id="PF01980">
    <property type="entry name" value="TrmO_N"/>
    <property type="match status" value="1"/>
</dbReference>
<gene>
    <name evidence="5" type="ORF">SSE37_13151</name>
</gene>
<dbReference type="Gene3D" id="2.40.30.70">
    <property type="entry name" value="YaeB-like"/>
    <property type="match status" value="1"/>
</dbReference>
<accession>A3K719</accession>
<dbReference type="EMBL" id="AAYA01000011">
    <property type="protein sequence ID" value="EBA07146.1"/>
    <property type="molecule type" value="Genomic_DNA"/>
</dbReference>
<dbReference type="PROSITE" id="PS51668">
    <property type="entry name" value="TSAA_2"/>
    <property type="match status" value="1"/>
</dbReference>
<feature type="region of interest" description="Disordered" evidence="3">
    <location>
        <begin position="1"/>
        <end position="22"/>
    </location>
</feature>
<comment type="caution">
    <text evidence="5">The sequence shown here is derived from an EMBL/GenBank/DDBJ whole genome shotgun (WGS) entry which is preliminary data.</text>
</comment>
<comment type="similarity">
    <text evidence="2">Belongs to the tRNA methyltransferase O family.</text>
</comment>
<dbReference type="eggNOG" id="COG1720">
    <property type="taxonomic scope" value="Bacteria"/>
</dbReference>
<dbReference type="CDD" id="cd09281">
    <property type="entry name" value="UPF0066"/>
    <property type="match status" value="1"/>
</dbReference>
<organism evidence="5 6">
    <name type="scientific">Sagittula stellata (strain ATCC 700073 / DSM 11524 / E-37)</name>
    <dbReference type="NCBI Taxonomy" id="388399"/>
    <lineage>
        <taxon>Bacteria</taxon>
        <taxon>Pseudomonadati</taxon>
        <taxon>Pseudomonadota</taxon>
        <taxon>Alphaproteobacteria</taxon>
        <taxon>Rhodobacterales</taxon>
        <taxon>Roseobacteraceae</taxon>
        <taxon>Sagittula</taxon>
    </lineage>
</organism>